<organism evidence="1 2">
    <name type="scientific">Henriciella mobilis</name>
    <dbReference type="NCBI Taxonomy" id="2305467"/>
    <lineage>
        <taxon>Bacteria</taxon>
        <taxon>Pseudomonadati</taxon>
        <taxon>Pseudomonadota</taxon>
        <taxon>Alphaproteobacteria</taxon>
        <taxon>Hyphomonadales</taxon>
        <taxon>Hyphomonadaceae</taxon>
        <taxon>Henriciella</taxon>
    </lineage>
</organism>
<evidence type="ECO:0000313" key="1">
    <source>
        <dbReference type="EMBL" id="RIJ27125.1"/>
    </source>
</evidence>
<comment type="caution">
    <text evidence="1">The sequence shown here is derived from an EMBL/GenBank/DDBJ whole genome shotgun (WGS) entry which is preliminary data.</text>
</comment>
<evidence type="ECO:0000313" key="2">
    <source>
        <dbReference type="Proteomes" id="UP000266385"/>
    </source>
</evidence>
<dbReference type="AlphaFoldDB" id="A0A399RB32"/>
<dbReference type="Proteomes" id="UP000266385">
    <property type="component" value="Unassembled WGS sequence"/>
</dbReference>
<dbReference type="InterPro" id="IPR010865">
    <property type="entry name" value="DUF1499"/>
</dbReference>
<name>A0A399RB32_9PROT</name>
<accession>A0A399RB32</accession>
<sequence length="131" mass="14346">MSARVDFETIERPGSPNTYLVAPEGLCANATPDADAPSFDLSPEALFAKVESVLSDKSNWSVTHRDPATRQIDLVARTPLLKFKDDVAIRVLPDGANHGKSRLAVYSRSRVGYHDLGANRKRVDSLIAELK</sequence>
<proteinExistence type="predicted"/>
<protein>
    <submittedName>
        <fullName evidence="1">DUF1499 domain-containing protein</fullName>
    </submittedName>
</protein>
<dbReference type="EMBL" id="QWFX01000014">
    <property type="protein sequence ID" value="RIJ27125.1"/>
    <property type="molecule type" value="Genomic_DNA"/>
</dbReference>
<dbReference type="Pfam" id="PF07386">
    <property type="entry name" value="DUF1499"/>
    <property type="match status" value="1"/>
</dbReference>
<keyword evidence="2" id="KW-1185">Reference proteome</keyword>
<reference evidence="1 2" key="1">
    <citation type="submission" date="2018-08" db="EMBL/GenBank/DDBJ databases">
        <title>Henriciella mobilis sp. nov., isolated from seawater.</title>
        <authorList>
            <person name="Cheng H."/>
            <person name="Wu Y.-H."/>
            <person name="Xu X.-W."/>
            <person name="Guo L.-L."/>
        </authorList>
    </citation>
    <scope>NUCLEOTIDE SEQUENCE [LARGE SCALE GENOMIC DNA]</scope>
    <source>
        <strain evidence="1 2">JN25</strain>
    </source>
</reference>
<dbReference type="OrthoDB" id="8479024at2"/>
<dbReference type="RefSeq" id="WP_119377239.1">
    <property type="nucleotide sequence ID" value="NZ_QWFX01000014.1"/>
</dbReference>
<gene>
    <name evidence="1" type="ORF">D1223_14935</name>
</gene>